<feature type="transmembrane region" description="Helical" evidence="11">
    <location>
        <begin position="249"/>
        <end position="268"/>
    </location>
</feature>
<proteinExistence type="predicted"/>
<dbReference type="EMBL" id="WNYA01021884">
    <property type="protein sequence ID" value="KAG8538352.1"/>
    <property type="molecule type" value="Genomic_DNA"/>
</dbReference>
<dbReference type="PRINTS" id="PR00245">
    <property type="entry name" value="OLFACTORYR"/>
</dbReference>
<dbReference type="GO" id="GO:0004930">
    <property type="term" value="F:G protein-coupled receptor activity"/>
    <property type="evidence" value="ECO:0007669"/>
    <property type="project" value="UniProtKB-KW"/>
</dbReference>
<evidence type="ECO:0000256" key="9">
    <source>
        <dbReference type="ARBA" id="ARBA00023170"/>
    </source>
</evidence>
<reference evidence="13" key="1">
    <citation type="thesis" date="2020" institute="ProQuest LLC" country="789 East Eisenhower Parkway, Ann Arbor, MI, USA">
        <title>Comparative Genomics and Chromosome Evolution.</title>
        <authorList>
            <person name="Mudd A.B."/>
        </authorList>
    </citation>
    <scope>NUCLEOTIDE SEQUENCE</scope>
    <source>
        <strain evidence="13">237g6f4</strain>
        <tissue evidence="13">Blood</tissue>
    </source>
</reference>
<dbReference type="InterPro" id="IPR000276">
    <property type="entry name" value="GPCR_Rhodpsn"/>
</dbReference>
<dbReference type="AlphaFoldDB" id="A0AAV6YTA8"/>
<feature type="transmembrane region" description="Helical" evidence="11">
    <location>
        <begin position="117"/>
        <end position="140"/>
    </location>
</feature>
<dbReference type="InterPro" id="IPR050516">
    <property type="entry name" value="Olfactory_GPCR"/>
</dbReference>
<keyword evidence="10" id="KW-0807">Transducer</keyword>
<evidence type="ECO:0000259" key="12">
    <source>
        <dbReference type="PROSITE" id="PS50262"/>
    </source>
</evidence>
<feature type="transmembrane region" description="Helical" evidence="11">
    <location>
        <begin position="173"/>
        <end position="204"/>
    </location>
</feature>
<comment type="caution">
    <text evidence="13">The sequence shown here is derived from an EMBL/GenBank/DDBJ whole genome shotgun (WGS) entry which is preliminary data.</text>
</comment>
<comment type="subcellular location">
    <subcellularLocation>
        <location evidence="1">Cell membrane</location>
        <topology evidence="1">Multi-pass membrane protein</topology>
    </subcellularLocation>
</comment>
<name>A0AAV6YTA8_ENGPU</name>
<dbReference type="Proteomes" id="UP000824782">
    <property type="component" value="Unassembled WGS sequence"/>
</dbReference>
<evidence type="ECO:0000256" key="3">
    <source>
        <dbReference type="ARBA" id="ARBA00022606"/>
    </source>
</evidence>
<keyword evidence="8 11" id="KW-0472">Membrane</keyword>
<evidence type="ECO:0000256" key="6">
    <source>
        <dbReference type="ARBA" id="ARBA00022989"/>
    </source>
</evidence>
<evidence type="ECO:0000256" key="7">
    <source>
        <dbReference type="ARBA" id="ARBA00023040"/>
    </source>
</evidence>
<dbReference type="InterPro" id="IPR017452">
    <property type="entry name" value="GPCR_Rhodpsn_7TM"/>
</dbReference>
<keyword evidence="2" id="KW-1003">Cell membrane</keyword>
<dbReference type="Gene3D" id="1.20.1070.10">
    <property type="entry name" value="Rhodopsin 7-helix transmembrane proteins"/>
    <property type="match status" value="1"/>
</dbReference>
<feature type="transmembrane region" description="Helical" evidence="11">
    <location>
        <begin position="216"/>
        <end position="237"/>
    </location>
</feature>
<dbReference type="GO" id="GO:0004984">
    <property type="term" value="F:olfactory receptor activity"/>
    <property type="evidence" value="ECO:0007669"/>
    <property type="project" value="InterPro"/>
</dbReference>
<dbReference type="FunFam" id="1.20.1070.10:FF:000001">
    <property type="entry name" value="Olfactory receptor"/>
    <property type="match status" value="1"/>
</dbReference>
<evidence type="ECO:0000256" key="8">
    <source>
        <dbReference type="ARBA" id="ARBA00023136"/>
    </source>
</evidence>
<accession>A0AAV6YTA8</accession>
<keyword evidence="9" id="KW-0675">Receptor</keyword>
<feature type="transmembrane region" description="Helical" evidence="11">
    <location>
        <begin position="6"/>
        <end position="25"/>
    </location>
</feature>
<feature type="transmembrane region" description="Helical" evidence="11">
    <location>
        <begin position="77"/>
        <end position="96"/>
    </location>
</feature>
<gene>
    <name evidence="13" type="ORF">GDO81_022811</name>
</gene>
<dbReference type="CDD" id="cd13954">
    <property type="entry name" value="7tmA_OR"/>
    <property type="match status" value="1"/>
</dbReference>
<evidence type="ECO:0000256" key="1">
    <source>
        <dbReference type="ARBA" id="ARBA00004651"/>
    </source>
</evidence>
<protein>
    <recommendedName>
        <fullName evidence="12">G-protein coupled receptors family 1 profile domain-containing protein</fullName>
    </recommendedName>
</protein>
<dbReference type="Pfam" id="PF13853">
    <property type="entry name" value="7tm_4"/>
    <property type="match status" value="1"/>
</dbReference>
<keyword evidence="6 11" id="KW-1133">Transmembrane helix</keyword>
<dbReference type="PRINTS" id="PR00237">
    <property type="entry name" value="GPCRRHODOPSN"/>
</dbReference>
<dbReference type="InterPro" id="IPR000725">
    <property type="entry name" value="Olfact_rcpt"/>
</dbReference>
<feature type="domain" description="G-protein coupled receptors family 1 profile" evidence="12">
    <location>
        <begin position="17"/>
        <end position="266"/>
    </location>
</feature>
<keyword evidence="5" id="KW-0552">Olfaction</keyword>
<evidence type="ECO:0000256" key="10">
    <source>
        <dbReference type="ARBA" id="ARBA00023224"/>
    </source>
</evidence>
<evidence type="ECO:0000256" key="4">
    <source>
        <dbReference type="ARBA" id="ARBA00022692"/>
    </source>
</evidence>
<keyword evidence="3" id="KW-0716">Sensory transduction</keyword>
<evidence type="ECO:0000313" key="13">
    <source>
        <dbReference type="EMBL" id="KAG8538352.1"/>
    </source>
</evidence>
<evidence type="ECO:0000256" key="5">
    <source>
        <dbReference type="ARBA" id="ARBA00022725"/>
    </source>
</evidence>
<feature type="transmembrane region" description="Helical" evidence="11">
    <location>
        <begin position="37"/>
        <end position="57"/>
    </location>
</feature>
<dbReference type="PROSITE" id="PS50262">
    <property type="entry name" value="G_PROTEIN_RECEP_F1_2"/>
    <property type="match status" value="1"/>
</dbReference>
<dbReference type="SUPFAM" id="SSF81321">
    <property type="entry name" value="Family A G protein-coupled receptor-like"/>
    <property type="match status" value="1"/>
</dbReference>
<dbReference type="PANTHER" id="PTHR26452">
    <property type="entry name" value="OLFACTORY RECEPTOR"/>
    <property type="match status" value="1"/>
</dbReference>
<organism evidence="13 14">
    <name type="scientific">Engystomops pustulosus</name>
    <name type="common">Tungara frog</name>
    <name type="synonym">Physalaemus pustulosus</name>
    <dbReference type="NCBI Taxonomy" id="76066"/>
    <lineage>
        <taxon>Eukaryota</taxon>
        <taxon>Metazoa</taxon>
        <taxon>Chordata</taxon>
        <taxon>Craniata</taxon>
        <taxon>Vertebrata</taxon>
        <taxon>Euteleostomi</taxon>
        <taxon>Amphibia</taxon>
        <taxon>Batrachia</taxon>
        <taxon>Anura</taxon>
        <taxon>Neobatrachia</taxon>
        <taxon>Hyloidea</taxon>
        <taxon>Leptodactylidae</taxon>
        <taxon>Leiuperinae</taxon>
        <taxon>Engystomops</taxon>
    </lineage>
</organism>
<dbReference type="GO" id="GO:0005886">
    <property type="term" value="C:plasma membrane"/>
    <property type="evidence" value="ECO:0007669"/>
    <property type="project" value="UniProtKB-SubCell"/>
</dbReference>
<evidence type="ECO:0000256" key="2">
    <source>
        <dbReference type="ARBA" id="ARBA00022475"/>
    </source>
</evidence>
<keyword evidence="4 11" id="KW-0812">Transmembrane</keyword>
<evidence type="ECO:0000256" key="11">
    <source>
        <dbReference type="SAM" id="Phobius"/>
    </source>
</evidence>
<keyword evidence="14" id="KW-1185">Reference proteome</keyword>
<keyword evidence="7" id="KW-0297">G-protein coupled receptor</keyword>
<evidence type="ECO:0000313" key="14">
    <source>
        <dbReference type="Proteomes" id="UP000824782"/>
    </source>
</evidence>
<sequence>MLLFLIFLLVYILTFITNVLIIMIVSQASNLHSPMYIFIASLSMLEILYVSVTTPHMLSILLVKLKTISFEGCMTQLYVFFSLGCSECFLLTMMAGDRYLAICYPLRYSSIMTTRMCLQLIIICYVSGFLASIVTVTFVAQLPFCGSNQINHFFCDYPPVVKLSCIKTNAAEIIFLSLSACLSLVLTCFILTMASYICIIFTILNSRRGQRKAFSTCLSHLSVVSMFYGTVIFMYIRPSSKYDLNNDKVVSVVYSVVTPLLNPLIYSLRNKEFQKAVQHFDLRNIVIFFFKNRKIFM</sequence>